<comment type="similarity">
    <text evidence="1">Belongs to the 'phage' integrase family.</text>
</comment>
<dbReference type="Gene3D" id="1.10.443.10">
    <property type="entry name" value="Intergrase catalytic core"/>
    <property type="match status" value="1"/>
</dbReference>
<evidence type="ECO:0008006" key="10">
    <source>
        <dbReference type="Google" id="ProtNLM"/>
    </source>
</evidence>
<dbReference type="InterPro" id="IPR010998">
    <property type="entry name" value="Integrase_recombinase_N"/>
</dbReference>
<dbReference type="InterPro" id="IPR013762">
    <property type="entry name" value="Integrase-like_cat_sf"/>
</dbReference>
<dbReference type="PROSITE" id="PS51900">
    <property type="entry name" value="CB"/>
    <property type="match status" value="1"/>
</dbReference>
<dbReference type="InterPro" id="IPR028259">
    <property type="entry name" value="AP2-like_int_N"/>
</dbReference>
<evidence type="ECO:0000256" key="2">
    <source>
        <dbReference type="ARBA" id="ARBA00022908"/>
    </source>
</evidence>
<evidence type="ECO:0000259" key="6">
    <source>
        <dbReference type="PROSITE" id="PS51898"/>
    </source>
</evidence>
<dbReference type="CDD" id="cd01189">
    <property type="entry name" value="INT_ICEBs1_C_like"/>
    <property type="match status" value="1"/>
</dbReference>
<protein>
    <recommendedName>
        <fullName evidence="10">Tyr recombinase domain-containing protein</fullName>
    </recommendedName>
</protein>
<evidence type="ECO:0000259" key="7">
    <source>
        <dbReference type="PROSITE" id="PS51900"/>
    </source>
</evidence>
<evidence type="ECO:0000256" key="5">
    <source>
        <dbReference type="PROSITE-ProRule" id="PRU01248"/>
    </source>
</evidence>
<dbReference type="GeneID" id="62778719"/>
<dbReference type="PANTHER" id="PTHR30349:SF64">
    <property type="entry name" value="PROPHAGE INTEGRASE INTD-RELATED"/>
    <property type="match status" value="1"/>
</dbReference>
<feature type="domain" description="Core-binding (CB)" evidence="7">
    <location>
        <begin position="71"/>
        <end position="151"/>
    </location>
</feature>
<dbReference type="Pfam" id="PF00589">
    <property type="entry name" value="Phage_integrase"/>
    <property type="match status" value="1"/>
</dbReference>
<reference evidence="8 9" key="1">
    <citation type="submission" date="2012-01" db="EMBL/GenBank/DDBJ databases">
        <title>The Genome Sequence of Megamonas funiformis YIT 11815.</title>
        <authorList>
            <consortium name="The Broad Institute Genome Sequencing Platform"/>
            <person name="Earl A."/>
            <person name="Ward D."/>
            <person name="Feldgarden M."/>
            <person name="Gevers D."/>
            <person name="Morotomi M."/>
            <person name="Young S.K."/>
            <person name="Zeng Q."/>
            <person name="Gargeya S."/>
            <person name="Fitzgerald M."/>
            <person name="Haas B."/>
            <person name="Abouelleil A."/>
            <person name="Alvarado L."/>
            <person name="Arachchi H.M."/>
            <person name="Berlin A."/>
            <person name="Chapman S.B."/>
            <person name="Gearin G."/>
            <person name="Goldberg J."/>
            <person name="Griggs A."/>
            <person name="Gujja S."/>
            <person name="Hansen M."/>
            <person name="Heiman D."/>
            <person name="Howarth C."/>
            <person name="Larimer J."/>
            <person name="Lui A."/>
            <person name="MacDonald P.J.P."/>
            <person name="McCowen C."/>
            <person name="Montmayeur A."/>
            <person name="Murphy C."/>
            <person name="Neiman D."/>
            <person name="Pearson M."/>
            <person name="Priest M."/>
            <person name="Roberts A."/>
            <person name="Saif S."/>
            <person name="Shea T."/>
            <person name="Sisk P."/>
            <person name="Stolte C."/>
            <person name="Sykes S."/>
            <person name="Wortman J."/>
            <person name="Nusbaum C."/>
            <person name="Birren B."/>
        </authorList>
    </citation>
    <scope>NUCLEOTIDE SEQUENCE [LARGE SCALE GENOMIC DNA]</scope>
    <source>
        <strain evidence="8 9">YIT 11815</strain>
    </source>
</reference>
<evidence type="ECO:0000256" key="3">
    <source>
        <dbReference type="ARBA" id="ARBA00023125"/>
    </source>
</evidence>
<dbReference type="PROSITE" id="PS51898">
    <property type="entry name" value="TYR_RECOMBINASE"/>
    <property type="match status" value="1"/>
</dbReference>
<name>A0ABN0EKA6_9FIRM</name>
<sequence>MATQGKILVYKRQGKKGITYTYRIEAGRDPVTGKRKCITKSGFKTAKEARAAAQPILNKLLLGKNIIESDITFFQFANEWLDDRKSSLKLATQHNLGISIDIANKYFSNKKMKDITSYEYQQFINDYATKVKYSTLNTRHHAIKSIFNYAVKFGIILNNPATDVELPKIKIPKKEITDLYLTKEELKDFLYFVKYKRYGGPSDYFYPLCVMLAYTGMRVGEACALTWEDVDFKNKTIFIHSTMFSKNYTHYERQDTPKNESSIRHIFMGETLINVLKDWKKLQLRLRLKNGGLTNKIDKENYVFTKFTRSVDGKHKEIVVIPNVIRSIFDYMNRIGAYPKHMHAHMLRHTHVSLLAETRKVSLTDIQARLGHSNDRITKEVYLHVTEKSKKDTARIFEEYIK</sequence>
<keyword evidence="2" id="KW-0229">DNA integration</keyword>
<evidence type="ECO:0000313" key="9">
    <source>
        <dbReference type="Proteomes" id="UP000005963"/>
    </source>
</evidence>
<dbReference type="EMBL" id="ADMB01000025">
    <property type="protein sequence ID" value="EHR38666.1"/>
    <property type="molecule type" value="Genomic_DNA"/>
</dbReference>
<dbReference type="Pfam" id="PF14659">
    <property type="entry name" value="Phage_int_SAM_3"/>
    <property type="match status" value="1"/>
</dbReference>
<dbReference type="Proteomes" id="UP000005963">
    <property type="component" value="Unassembled WGS sequence"/>
</dbReference>
<proteinExistence type="inferred from homology"/>
<dbReference type="RefSeq" id="WP_008537801.1">
    <property type="nucleotide sequence ID" value="NZ_JH601090.1"/>
</dbReference>
<dbReference type="InterPro" id="IPR011010">
    <property type="entry name" value="DNA_brk_join_enz"/>
</dbReference>
<dbReference type="Pfam" id="PF14657">
    <property type="entry name" value="Arm-DNA-bind_4"/>
    <property type="match status" value="1"/>
</dbReference>
<evidence type="ECO:0000256" key="4">
    <source>
        <dbReference type="ARBA" id="ARBA00023172"/>
    </source>
</evidence>
<keyword evidence="9" id="KW-1185">Reference proteome</keyword>
<comment type="caution">
    <text evidence="8">The sequence shown here is derived from an EMBL/GenBank/DDBJ whole genome shotgun (WGS) entry which is preliminary data.</text>
</comment>
<keyword evidence="3 5" id="KW-0238">DNA-binding</keyword>
<dbReference type="PANTHER" id="PTHR30349">
    <property type="entry name" value="PHAGE INTEGRASE-RELATED"/>
    <property type="match status" value="1"/>
</dbReference>
<dbReference type="InterPro" id="IPR002104">
    <property type="entry name" value="Integrase_catalytic"/>
</dbReference>
<evidence type="ECO:0000256" key="1">
    <source>
        <dbReference type="ARBA" id="ARBA00008857"/>
    </source>
</evidence>
<dbReference type="InterPro" id="IPR004107">
    <property type="entry name" value="Integrase_SAM-like_N"/>
</dbReference>
<dbReference type="InterPro" id="IPR044068">
    <property type="entry name" value="CB"/>
</dbReference>
<accession>A0ABN0EKA6</accession>
<feature type="domain" description="Tyr recombinase" evidence="6">
    <location>
        <begin position="176"/>
        <end position="395"/>
    </location>
</feature>
<gene>
    <name evidence="8" type="ORF">HMPREF9454_00577</name>
</gene>
<dbReference type="Gene3D" id="1.10.150.130">
    <property type="match status" value="1"/>
</dbReference>
<organism evidence="8 9">
    <name type="scientific">Megamonas funiformis YIT 11815</name>
    <dbReference type="NCBI Taxonomy" id="742816"/>
    <lineage>
        <taxon>Bacteria</taxon>
        <taxon>Bacillati</taxon>
        <taxon>Bacillota</taxon>
        <taxon>Negativicutes</taxon>
        <taxon>Selenomonadales</taxon>
        <taxon>Selenomonadaceae</taxon>
        <taxon>Megamonas</taxon>
    </lineage>
</organism>
<keyword evidence="4" id="KW-0233">DNA recombination</keyword>
<evidence type="ECO:0000313" key="8">
    <source>
        <dbReference type="EMBL" id="EHR38666.1"/>
    </source>
</evidence>
<dbReference type="SUPFAM" id="SSF56349">
    <property type="entry name" value="DNA breaking-rejoining enzymes"/>
    <property type="match status" value="1"/>
</dbReference>
<dbReference type="InterPro" id="IPR050090">
    <property type="entry name" value="Tyrosine_recombinase_XerCD"/>
</dbReference>